<protein>
    <recommendedName>
        <fullName evidence="3 11">Arginase</fullName>
        <ecNumber evidence="2 11">3.5.3.1</ecNumber>
    </recommendedName>
</protein>
<dbReference type="GO" id="GO:0006525">
    <property type="term" value="P:arginine metabolic process"/>
    <property type="evidence" value="ECO:0007669"/>
    <property type="project" value="UniProtKB-KW"/>
</dbReference>
<name>T2MHD8_HYDVU</name>
<keyword evidence="7 11" id="KW-0378">Hydrolase</keyword>
<dbReference type="FunFam" id="3.40.800.10:FF:000012">
    <property type="entry name" value="Arginase"/>
    <property type="match status" value="1"/>
</dbReference>
<keyword evidence="8 11" id="KW-0464">Manganese</keyword>
<dbReference type="InterPro" id="IPR006035">
    <property type="entry name" value="Ureohydrolase"/>
</dbReference>
<dbReference type="PRINTS" id="PR00116">
    <property type="entry name" value="ARGINASE"/>
</dbReference>
<dbReference type="PANTHER" id="PTHR43782">
    <property type="entry name" value="ARGINASE"/>
    <property type="match status" value="1"/>
</dbReference>
<dbReference type="SUPFAM" id="SSF52768">
    <property type="entry name" value="Arginase/deacetylase"/>
    <property type="match status" value="1"/>
</dbReference>
<dbReference type="EC" id="3.5.3.1" evidence="2 11"/>
<dbReference type="AlphaFoldDB" id="T2MHD8"/>
<evidence type="ECO:0000256" key="8">
    <source>
        <dbReference type="ARBA" id="ARBA00023211"/>
    </source>
</evidence>
<dbReference type="PANTHER" id="PTHR43782:SF3">
    <property type="entry name" value="ARGINASE"/>
    <property type="match status" value="1"/>
</dbReference>
<dbReference type="UniPathway" id="UPA00158">
    <property type="reaction ID" value="UER00270"/>
</dbReference>
<dbReference type="Pfam" id="PF00491">
    <property type="entry name" value="Arginase"/>
    <property type="match status" value="1"/>
</dbReference>
<dbReference type="OrthoDB" id="9992747at2759"/>
<evidence type="ECO:0000313" key="12">
    <source>
        <dbReference type="EMBL" id="CDG71516.1"/>
    </source>
</evidence>
<evidence type="ECO:0000256" key="9">
    <source>
        <dbReference type="ARBA" id="ARBA00047391"/>
    </source>
</evidence>
<feature type="non-terminal residue" evidence="12">
    <location>
        <position position="1"/>
    </location>
</feature>
<dbReference type="InterPro" id="IPR014033">
    <property type="entry name" value="Arginase"/>
</dbReference>
<keyword evidence="5 11" id="KW-0056">Arginine metabolism</keyword>
<gene>
    <name evidence="12" type="primary">ARG1</name>
</gene>
<accession>T2MHD8</accession>
<evidence type="ECO:0000256" key="11">
    <source>
        <dbReference type="RuleBase" id="RU361159"/>
    </source>
</evidence>
<dbReference type="GO" id="GO:0005634">
    <property type="term" value="C:nucleus"/>
    <property type="evidence" value="ECO:0007669"/>
    <property type="project" value="TreeGrafter"/>
</dbReference>
<dbReference type="GO" id="GO:0000050">
    <property type="term" value="P:urea cycle"/>
    <property type="evidence" value="ECO:0007669"/>
    <property type="project" value="UniProtKB-UniPathway"/>
</dbReference>
<proteinExistence type="evidence at transcript level"/>
<dbReference type="CDD" id="cd09989">
    <property type="entry name" value="Arginase"/>
    <property type="match status" value="1"/>
</dbReference>
<dbReference type="NCBIfam" id="TIGR01229">
    <property type="entry name" value="rocF_arginase"/>
    <property type="match status" value="1"/>
</dbReference>
<dbReference type="Gene3D" id="3.40.800.10">
    <property type="entry name" value="Ureohydrolase domain"/>
    <property type="match status" value="1"/>
</dbReference>
<dbReference type="InterPro" id="IPR023696">
    <property type="entry name" value="Ureohydrolase_dom_sf"/>
</dbReference>
<evidence type="ECO:0000256" key="1">
    <source>
        <dbReference type="ARBA" id="ARBA00005098"/>
    </source>
</evidence>
<organism evidence="12">
    <name type="scientific">Hydra vulgaris</name>
    <name type="common">Hydra</name>
    <name type="synonym">Hydra attenuata</name>
    <dbReference type="NCBI Taxonomy" id="6087"/>
    <lineage>
        <taxon>Eukaryota</taxon>
        <taxon>Metazoa</taxon>
        <taxon>Cnidaria</taxon>
        <taxon>Hydrozoa</taxon>
        <taxon>Hydroidolina</taxon>
        <taxon>Anthoathecata</taxon>
        <taxon>Aplanulata</taxon>
        <taxon>Hydridae</taxon>
        <taxon>Hydra</taxon>
    </lineage>
</organism>
<comment type="cofactor">
    <cofactor evidence="11">
        <name>Mn(2+)</name>
        <dbReference type="ChEBI" id="CHEBI:29035"/>
    </cofactor>
    <text evidence="11">Binds 2 manganese ions per subunit.</text>
</comment>
<evidence type="ECO:0000256" key="4">
    <source>
        <dbReference type="ARBA" id="ARBA00022436"/>
    </source>
</evidence>
<keyword evidence="6 11" id="KW-0479">Metal-binding</keyword>
<evidence type="ECO:0000256" key="3">
    <source>
        <dbReference type="ARBA" id="ARBA00018123"/>
    </source>
</evidence>
<keyword evidence="4 11" id="KW-0835">Urea cycle</keyword>
<comment type="catalytic activity">
    <reaction evidence="9 11">
        <text>L-arginine + H2O = urea + L-ornithine</text>
        <dbReference type="Rhea" id="RHEA:20569"/>
        <dbReference type="ChEBI" id="CHEBI:15377"/>
        <dbReference type="ChEBI" id="CHEBI:16199"/>
        <dbReference type="ChEBI" id="CHEBI:32682"/>
        <dbReference type="ChEBI" id="CHEBI:46911"/>
        <dbReference type="EC" id="3.5.3.1"/>
    </reaction>
</comment>
<evidence type="ECO:0000256" key="7">
    <source>
        <dbReference type="ARBA" id="ARBA00022801"/>
    </source>
</evidence>
<reference evidence="12" key="1">
    <citation type="journal article" date="2013" name="Genome Biol. Evol.">
        <title>Punctuated emergences of genetic and phenotypic innovations in eumetazoan, bilaterian, euteleostome, and hominidae ancestors.</title>
        <authorList>
            <person name="Wenger Y."/>
            <person name="Galliot B."/>
        </authorList>
    </citation>
    <scope>NUCLEOTIDE SEQUENCE</scope>
    <source>
        <tissue evidence="12">Whole animals</tissue>
    </source>
</reference>
<comment type="pathway">
    <text evidence="1 11">Nitrogen metabolism; urea cycle; L-ornithine and urea from L-arginine: step 1/1.</text>
</comment>
<evidence type="ECO:0000256" key="6">
    <source>
        <dbReference type="ARBA" id="ARBA00022723"/>
    </source>
</evidence>
<evidence type="ECO:0000256" key="10">
    <source>
        <dbReference type="PROSITE-ProRule" id="PRU00742"/>
    </source>
</evidence>
<sequence length="344" mass="38071">MLFIFSDKTLKKKMSEAIQKYMFLKSNTVGIVGVSVKEGQNLLGVELAPEKIRSGGLFEVIKSLNWDYSDKGDIKTEDIQTQKCSAKIYKYEELKNVDIIGAANEKLHNKTSEIAELGQFCITLGGDHGCASGSISGLKKVYKDLKVIWVDAHSDCNIPETSPSGNYHGMPVAHLLGWIPDGSVPGFDWFKSCLKNEDIVIIGLRDVDEGEKVLLKKHGIKCFSMHDVVKYGISGVMEKTFEYFRKDGVDHPIHISYDVDGIDPTVAYGTGTKARGGLLYREAHYIVREVVSTGQFVSMDVVEVNPLLDKEKEYFHGDSKLIKGTETVCLAIELCASALGYTLL</sequence>
<dbReference type="GO" id="GO:0030145">
    <property type="term" value="F:manganese ion binding"/>
    <property type="evidence" value="ECO:0007669"/>
    <property type="project" value="TreeGrafter"/>
</dbReference>
<dbReference type="GO" id="GO:0004053">
    <property type="term" value="F:arginase activity"/>
    <property type="evidence" value="ECO:0007669"/>
    <property type="project" value="UniProtKB-EC"/>
</dbReference>
<dbReference type="PROSITE" id="PS51409">
    <property type="entry name" value="ARGINASE_2"/>
    <property type="match status" value="1"/>
</dbReference>
<dbReference type="GO" id="GO:0005829">
    <property type="term" value="C:cytosol"/>
    <property type="evidence" value="ECO:0007669"/>
    <property type="project" value="TreeGrafter"/>
</dbReference>
<evidence type="ECO:0000256" key="5">
    <source>
        <dbReference type="ARBA" id="ARBA00022503"/>
    </source>
</evidence>
<dbReference type="EMBL" id="HAAD01005284">
    <property type="protein sequence ID" value="CDG71516.1"/>
    <property type="molecule type" value="mRNA"/>
</dbReference>
<evidence type="ECO:0000256" key="2">
    <source>
        <dbReference type="ARBA" id="ARBA00012168"/>
    </source>
</evidence>
<comment type="similarity">
    <text evidence="10 11">Belongs to the arginase family.</text>
</comment>